<dbReference type="InterPro" id="IPR004038">
    <property type="entry name" value="Ribosomal_eL8/eL30/eS12/Gad45"/>
</dbReference>
<dbReference type="Pfam" id="PF01248">
    <property type="entry name" value="Ribosomal_L7Ae"/>
    <property type="match status" value="1"/>
</dbReference>
<dbReference type="EMBL" id="CP019477">
    <property type="protein sequence ID" value="UQC85243.1"/>
    <property type="molecule type" value="Genomic_DNA"/>
</dbReference>
<comment type="similarity">
    <text evidence="1">Belongs to the eukaryotic ribosomal protein eL30 family.</text>
</comment>
<dbReference type="AlphaFoldDB" id="A0A9Q8SXB5"/>
<dbReference type="InterPro" id="IPR022991">
    <property type="entry name" value="Ribosomal_eL30_CS"/>
</dbReference>
<keyword evidence="3" id="KW-0687">Ribonucleoprotein</keyword>
<evidence type="ECO:0000256" key="1">
    <source>
        <dbReference type="ARBA" id="ARBA00007326"/>
    </source>
</evidence>
<keyword evidence="2 5" id="KW-0689">Ribosomal protein</keyword>
<organism evidence="5 6">
    <name type="scientific">Colletotrichum lupini</name>
    <dbReference type="NCBI Taxonomy" id="145971"/>
    <lineage>
        <taxon>Eukaryota</taxon>
        <taxon>Fungi</taxon>
        <taxon>Dikarya</taxon>
        <taxon>Ascomycota</taxon>
        <taxon>Pezizomycotina</taxon>
        <taxon>Sordariomycetes</taxon>
        <taxon>Hypocreomycetidae</taxon>
        <taxon>Glomerellales</taxon>
        <taxon>Glomerellaceae</taxon>
        <taxon>Colletotrichum</taxon>
        <taxon>Colletotrichum acutatum species complex</taxon>
    </lineage>
</organism>
<evidence type="ECO:0000256" key="3">
    <source>
        <dbReference type="ARBA" id="ARBA00023274"/>
    </source>
</evidence>
<dbReference type="Gene3D" id="3.30.1330.30">
    <property type="match status" value="2"/>
</dbReference>
<evidence type="ECO:0000259" key="4">
    <source>
        <dbReference type="Pfam" id="PF01248"/>
    </source>
</evidence>
<dbReference type="PROSITE" id="PS00993">
    <property type="entry name" value="RIBOSOMAL_L30E_2"/>
    <property type="match status" value="1"/>
</dbReference>
<dbReference type="GO" id="GO:0003723">
    <property type="term" value="F:RNA binding"/>
    <property type="evidence" value="ECO:0007669"/>
    <property type="project" value="InterPro"/>
</dbReference>
<dbReference type="KEGG" id="clup:CLUP02_10740"/>
<dbReference type="Proteomes" id="UP000830671">
    <property type="component" value="Chromosome 5"/>
</dbReference>
<feature type="domain" description="Ribosomal protein eL8/eL30/eS12/Gadd45" evidence="4">
    <location>
        <begin position="13"/>
        <end position="73"/>
    </location>
</feature>
<evidence type="ECO:0000313" key="5">
    <source>
        <dbReference type="EMBL" id="UQC85243.1"/>
    </source>
</evidence>
<evidence type="ECO:0000256" key="2">
    <source>
        <dbReference type="ARBA" id="ARBA00022980"/>
    </source>
</evidence>
<sequence>MAPVKKAKKDQNSINSKLALVVKSGRIVLGYKETLKTLRTGKAKLVLIAGNTPPLRKSELEYYAMLSKVPVHHFGGTNVSCSRTEGSWHCFAPDLLLLPISKTSSLLVNPAKKSLRLWRIEMGTAVGKLFRCGTLAIIDAGDSDILSDQVA</sequence>
<proteinExistence type="inferred from homology"/>
<evidence type="ECO:0000313" key="6">
    <source>
        <dbReference type="Proteomes" id="UP000830671"/>
    </source>
</evidence>
<dbReference type="FunFam" id="3.30.1330.30:FF:000001">
    <property type="entry name" value="60S ribosomal protein L30"/>
    <property type="match status" value="1"/>
</dbReference>
<gene>
    <name evidence="5" type="ORF">CLUP02_10740</name>
</gene>
<dbReference type="RefSeq" id="XP_049146858.1">
    <property type="nucleotide sequence ID" value="XM_049289713.1"/>
</dbReference>
<keyword evidence="6" id="KW-1185">Reference proteome</keyword>
<dbReference type="InterPro" id="IPR039109">
    <property type="entry name" value="Ribosomal_eL30-like"/>
</dbReference>
<dbReference type="PROSITE" id="PS00709">
    <property type="entry name" value="RIBOSOMAL_L30E_1"/>
    <property type="match status" value="1"/>
</dbReference>
<reference evidence="5" key="1">
    <citation type="journal article" date="2021" name="Mol. Plant Microbe Interact.">
        <title>Complete Genome Sequence of the Plant-Pathogenic Fungus Colletotrichum lupini.</title>
        <authorList>
            <person name="Baroncelli R."/>
            <person name="Pensec F."/>
            <person name="Da Lio D."/>
            <person name="Boufleur T."/>
            <person name="Vicente I."/>
            <person name="Sarrocco S."/>
            <person name="Picot A."/>
            <person name="Baraldi E."/>
            <person name="Sukno S."/>
            <person name="Thon M."/>
            <person name="Le Floch G."/>
        </authorList>
    </citation>
    <scope>NUCLEOTIDE SEQUENCE</scope>
    <source>
        <strain evidence="5">IMI 504893</strain>
    </source>
</reference>
<protein>
    <submittedName>
        <fullName evidence="5">Ribosomal protein L7Ae/L30e/S12e/Gadd45 family protein</fullName>
    </submittedName>
</protein>
<accession>A0A9Q8SXB5</accession>
<dbReference type="InterPro" id="IPR029064">
    <property type="entry name" value="Ribosomal_eL30-like_sf"/>
</dbReference>
<dbReference type="PANTHER" id="PTHR11449">
    <property type="entry name" value="RIBOSOMAL PROTEIN L30"/>
    <property type="match status" value="1"/>
</dbReference>
<dbReference type="GeneID" id="73344723"/>
<dbReference type="SUPFAM" id="SSF55315">
    <property type="entry name" value="L30e-like"/>
    <property type="match status" value="1"/>
</dbReference>
<dbReference type="GO" id="GO:1990904">
    <property type="term" value="C:ribonucleoprotein complex"/>
    <property type="evidence" value="ECO:0007669"/>
    <property type="project" value="UniProtKB-KW"/>
</dbReference>
<name>A0A9Q8SXB5_9PEZI</name>
<dbReference type="GO" id="GO:0005840">
    <property type="term" value="C:ribosome"/>
    <property type="evidence" value="ECO:0007669"/>
    <property type="project" value="UniProtKB-KW"/>
</dbReference>